<feature type="chain" id="PRO_5002022414" evidence="3">
    <location>
        <begin position="24"/>
        <end position="257"/>
    </location>
</feature>
<name>A0A0A6UCS6_ACTUT</name>
<keyword evidence="2" id="KW-0812">Transmembrane</keyword>
<keyword evidence="3" id="KW-0732">Signal</keyword>
<accession>A0A0A6UCS6</accession>
<evidence type="ECO:0000313" key="5">
    <source>
        <dbReference type="Proteomes" id="UP000054537"/>
    </source>
</evidence>
<keyword evidence="2" id="KW-1133">Transmembrane helix</keyword>
<dbReference type="OrthoDB" id="3401783at2"/>
<evidence type="ECO:0000256" key="1">
    <source>
        <dbReference type="SAM" id="MobiDB-lite"/>
    </source>
</evidence>
<organism evidence="4 5">
    <name type="scientific">Actinoplanes utahensis</name>
    <dbReference type="NCBI Taxonomy" id="1869"/>
    <lineage>
        <taxon>Bacteria</taxon>
        <taxon>Bacillati</taxon>
        <taxon>Actinomycetota</taxon>
        <taxon>Actinomycetes</taxon>
        <taxon>Micromonosporales</taxon>
        <taxon>Micromonosporaceae</taxon>
        <taxon>Actinoplanes</taxon>
    </lineage>
</organism>
<proteinExistence type="predicted"/>
<comment type="caution">
    <text evidence="4">The sequence shown here is derived from an EMBL/GenBank/DDBJ whole genome shotgun (WGS) entry which is preliminary data.</text>
</comment>
<gene>
    <name evidence="4" type="ORF">MB27_37810</name>
</gene>
<evidence type="ECO:0000256" key="3">
    <source>
        <dbReference type="SAM" id="SignalP"/>
    </source>
</evidence>
<dbReference type="Proteomes" id="UP000054537">
    <property type="component" value="Unassembled WGS sequence"/>
</dbReference>
<dbReference type="AlphaFoldDB" id="A0A0A6UCS6"/>
<reference evidence="4 5" key="1">
    <citation type="submission" date="2014-10" db="EMBL/GenBank/DDBJ databases">
        <title>Draft genome sequence of Actinoplanes utahensis NRRL 12052.</title>
        <authorList>
            <person name="Velasco-Bucheli B."/>
            <person name="del Cerro C."/>
            <person name="Hormigo D."/>
            <person name="Garcia J.L."/>
            <person name="Acebal C."/>
            <person name="Arroyo M."/>
            <person name="de la Mata I."/>
        </authorList>
    </citation>
    <scope>NUCLEOTIDE SEQUENCE [LARGE SCALE GENOMIC DNA]</scope>
    <source>
        <strain evidence="4 5">NRRL 12052</strain>
    </source>
</reference>
<keyword evidence="2" id="KW-0472">Membrane</keyword>
<feature type="region of interest" description="Disordered" evidence="1">
    <location>
        <begin position="177"/>
        <end position="211"/>
    </location>
</feature>
<evidence type="ECO:0000256" key="2">
    <source>
        <dbReference type="SAM" id="Phobius"/>
    </source>
</evidence>
<dbReference type="STRING" id="1869.MB27_37810"/>
<evidence type="ECO:0000313" key="4">
    <source>
        <dbReference type="EMBL" id="KHD72868.1"/>
    </source>
</evidence>
<feature type="transmembrane region" description="Helical" evidence="2">
    <location>
        <begin position="231"/>
        <end position="251"/>
    </location>
</feature>
<protein>
    <submittedName>
        <fullName evidence="4">Peptidase</fullName>
    </submittedName>
</protein>
<dbReference type="RefSeq" id="WP_043532938.1">
    <property type="nucleotide sequence ID" value="NZ_BAABKU010000039.1"/>
</dbReference>
<feature type="signal peptide" evidence="3">
    <location>
        <begin position="1"/>
        <end position="23"/>
    </location>
</feature>
<keyword evidence="5" id="KW-1185">Reference proteome</keyword>
<sequence>MRSFLVTAGAAAFVALAAAPALADPSDGPTPIKGVNTVGTSFLTAVPIAPEQPVEVDAVTGDYLYWSFPAEAGQRPELNIAVTLPPAADRTGSQSWTVEVFDGLRRRQACVAGEQSPVVAATATEVRLGCRLRQIRSWAEPWDGDPLPGTYFIKVSTELPEKDLGLPVGVTLDLTAPTGDTGADQGELSAPLFPNNKPGKVLTSTPAPAAEEKDESFGLSMDWLPDFSSRWVWTVGGGVLAAITGLIGFSWTRKRRV</sequence>
<dbReference type="eggNOG" id="ENOG5033S1J">
    <property type="taxonomic scope" value="Bacteria"/>
</dbReference>
<dbReference type="EMBL" id="JRTT01000136">
    <property type="protein sequence ID" value="KHD72868.1"/>
    <property type="molecule type" value="Genomic_DNA"/>
</dbReference>